<protein>
    <submittedName>
        <fullName evidence="2">VWA domain-containing protein</fullName>
    </submittedName>
</protein>
<dbReference type="Gene3D" id="3.40.50.410">
    <property type="entry name" value="von Willebrand factor, type A domain"/>
    <property type="match status" value="1"/>
</dbReference>
<dbReference type="EMBL" id="JASNGB010000003">
    <property type="protein sequence ID" value="MDL2342693.1"/>
    <property type="molecule type" value="Genomic_DNA"/>
</dbReference>
<dbReference type="PANTHER" id="PTHR10579:SF43">
    <property type="entry name" value="ZINC FINGER (C3HC4-TYPE RING FINGER) FAMILY PROTEIN"/>
    <property type="match status" value="1"/>
</dbReference>
<dbReference type="Proteomes" id="UP001302059">
    <property type="component" value="Unassembled WGS sequence"/>
</dbReference>
<dbReference type="InterPro" id="IPR051266">
    <property type="entry name" value="CLCR"/>
</dbReference>
<keyword evidence="3" id="KW-1185">Reference proteome</keyword>
<dbReference type="PROSITE" id="PS50234">
    <property type="entry name" value="VWFA"/>
    <property type="match status" value="1"/>
</dbReference>
<evidence type="ECO:0000313" key="3">
    <source>
        <dbReference type="Proteomes" id="UP001302059"/>
    </source>
</evidence>
<comment type="caution">
    <text evidence="2">The sequence shown here is derived from an EMBL/GenBank/DDBJ whole genome shotgun (WGS) entry which is preliminary data.</text>
</comment>
<organism evidence="2 3">
    <name type="scientific">Deinococcus rhizophilus</name>
    <dbReference type="NCBI Taxonomy" id="3049544"/>
    <lineage>
        <taxon>Bacteria</taxon>
        <taxon>Thermotogati</taxon>
        <taxon>Deinococcota</taxon>
        <taxon>Deinococci</taxon>
        <taxon>Deinococcales</taxon>
        <taxon>Deinococcaceae</taxon>
        <taxon>Deinococcus</taxon>
    </lineage>
</organism>
<dbReference type="RefSeq" id="WP_285520723.1">
    <property type="nucleotide sequence ID" value="NZ_JASNGB010000003.1"/>
</dbReference>
<feature type="domain" description="VWFA" evidence="1">
    <location>
        <begin position="41"/>
        <end position="219"/>
    </location>
</feature>
<dbReference type="InterPro" id="IPR036465">
    <property type="entry name" value="vWFA_dom_sf"/>
</dbReference>
<dbReference type="SMART" id="SM00327">
    <property type="entry name" value="VWA"/>
    <property type="match status" value="1"/>
</dbReference>
<reference evidence="2 3" key="1">
    <citation type="submission" date="2023-05" db="EMBL/GenBank/DDBJ databases">
        <authorList>
            <person name="Gao F."/>
        </authorList>
    </citation>
    <scope>NUCLEOTIDE SEQUENCE [LARGE SCALE GENOMIC DNA]</scope>
    <source>
        <strain evidence="2 3">MIMF12</strain>
    </source>
</reference>
<dbReference type="Pfam" id="PF00092">
    <property type="entry name" value="VWA"/>
    <property type="match status" value="1"/>
</dbReference>
<dbReference type="PANTHER" id="PTHR10579">
    <property type="entry name" value="CALCIUM-ACTIVATED CHLORIDE CHANNEL REGULATOR"/>
    <property type="match status" value="1"/>
</dbReference>
<gene>
    <name evidence="2" type="ORF">QOL99_00870</name>
</gene>
<evidence type="ECO:0000313" key="2">
    <source>
        <dbReference type="EMBL" id="MDL2342693.1"/>
    </source>
</evidence>
<accession>A0ABT7JDZ3</accession>
<dbReference type="SUPFAM" id="SSF53300">
    <property type="entry name" value="vWA-like"/>
    <property type="match status" value="1"/>
</dbReference>
<dbReference type="InterPro" id="IPR002035">
    <property type="entry name" value="VWF_A"/>
</dbReference>
<name>A0ABT7JDZ3_9DEIO</name>
<evidence type="ECO:0000259" key="1">
    <source>
        <dbReference type="PROSITE" id="PS50234"/>
    </source>
</evidence>
<sequence>MKPQIDWIPARPLSASPHTVDLLVRITPPTPPQDTPPPPLDLALVLDTSGSMRGQPLDLAKAAALEVHRHLRPADRLALVTFASSAQLVAPLQPAIRADGFGGRLAGLEAGGSTALAQGWGLAADVLRHPDASQPPLAPNRLKRTLLLTDGRANVGPRDPRLLGAGVGRALSEGISTSTVGVGTHYDERLLEELAGAGDGNYHYAETPTALEGLFLSELESLGATVGRRVSLGVRGVEVLDVLNDLPRLPNGRLALPPLRAQKPLEVLLRVRAKAGDRLTLRLAWTDAAGERQVERPDLVFGAGEPQAEHPEVVRLRGALQVARVQRQMAELTDRGNVAQALVRLGEARGRLEALATQGVDVAGDLAQLGTLQAWLTRGERGAASKAARSFAYRKSTGRE</sequence>
<proteinExistence type="predicted"/>